<gene>
    <name evidence="2" type="ORF">BSTOLATCC_MIC42264</name>
</gene>
<name>A0AAU9JR52_9CILI</name>
<organism evidence="2 3">
    <name type="scientific">Blepharisma stoltei</name>
    <dbReference type="NCBI Taxonomy" id="1481888"/>
    <lineage>
        <taxon>Eukaryota</taxon>
        <taxon>Sar</taxon>
        <taxon>Alveolata</taxon>
        <taxon>Ciliophora</taxon>
        <taxon>Postciliodesmatophora</taxon>
        <taxon>Heterotrichea</taxon>
        <taxon>Heterotrichida</taxon>
        <taxon>Blepharismidae</taxon>
        <taxon>Blepharisma</taxon>
    </lineage>
</organism>
<proteinExistence type="predicted"/>
<accession>A0AAU9JR52</accession>
<protein>
    <recommendedName>
        <fullName evidence="4">GRIP domain-containing protein</fullName>
    </recommendedName>
</protein>
<sequence>MEYKETINNKNDIFTQVSDIDLDFLPDVSITPEIDQNDFSVSSIILFDAKDSENDDTITIIKLQQEIADLKFELEEQEKMFQLQNLQINFLKNEVKKNEREESAHNKILEDNEAIQMLVKLITMTPKLSSEGEEIISKILKIINISDFDLIKILKFRKTKHQRSKTSLFCRFA</sequence>
<evidence type="ECO:0000256" key="1">
    <source>
        <dbReference type="SAM" id="Coils"/>
    </source>
</evidence>
<evidence type="ECO:0000313" key="3">
    <source>
        <dbReference type="Proteomes" id="UP001162131"/>
    </source>
</evidence>
<reference evidence="2" key="1">
    <citation type="submission" date="2021-09" db="EMBL/GenBank/DDBJ databases">
        <authorList>
            <consortium name="AG Swart"/>
            <person name="Singh M."/>
            <person name="Singh A."/>
            <person name="Seah K."/>
            <person name="Emmerich C."/>
        </authorList>
    </citation>
    <scope>NUCLEOTIDE SEQUENCE</scope>
    <source>
        <strain evidence="2">ATCC30299</strain>
    </source>
</reference>
<comment type="caution">
    <text evidence="2">The sequence shown here is derived from an EMBL/GenBank/DDBJ whole genome shotgun (WGS) entry which is preliminary data.</text>
</comment>
<keyword evidence="1" id="KW-0175">Coiled coil</keyword>
<evidence type="ECO:0000313" key="2">
    <source>
        <dbReference type="EMBL" id="CAG9327006.1"/>
    </source>
</evidence>
<dbReference type="EMBL" id="CAJZBQ010000041">
    <property type="protein sequence ID" value="CAG9327006.1"/>
    <property type="molecule type" value="Genomic_DNA"/>
</dbReference>
<dbReference type="Proteomes" id="UP001162131">
    <property type="component" value="Unassembled WGS sequence"/>
</dbReference>
<keyword evidence="3" id="KW-1185">Reference proteome</keyword>
<evidence type="ECO:0008006" key="4">
    <source>
        <dbReference type="Google" id="ProtNLM"/>
    </source>
</evidence>
<dbReference type="AlphaFoldDB" id="A0AAU9JR52"/>
<feature type="coiled-coil region" evidence="1">
    <location>
        <begin position="60"/>
        <end position="101"/>
    </location>
</feature>